<dbReference type="EC" id="2.7.13.3" evidence="2"/>
<dbReference type="Proteomes" id="UP001196136">
    <property type="component" value="Unassembled WGS sequence"/>
</dbReference>
<dbReference type="PANTHER" id="PTHR43304">
    <property type="entry name" value="PHYTOCHROME-LIKE PROTEIN CPH1"/>
    <property type="match status" value="1"/>
</dbReference>
<protein>
    <recommendedName>
        <fullName evidence="2">histidine kinase</fullName>
        <ecNumber evidence="2">2.7.13.3</ecNumber>
    </recommendedName>
</protein>
<comment type="caution">
    <text evidence="8">The sequence shown here is derived from an EMBL/GenBank/DDBJ whole genome shotgun (WGS) entry which is preliminary data.</text>
</comment>
<dbReference type="PRINTS" id="PR00344">
    <property type="entry name" value="BCTRLSENSOR"/>
</dbReference>
<dbReference type="InterPro" id="IPR013655">
    <property type="entry name" value="PAS_fold_3"/>
</dbReference>
<dbReference type="CDD" id="cd00082">
    <property type="entry name" value="HisKA"/>
    <property type="match status" value="1"/>
</dbReference>
<evidence type="ECO:0000313" key="8">
    <source>
        <dbReference type="EMBL" id="MBW8200416.1"/>
    </source>
</evidence>
<dbReference type="InterPro" id="IPR003661">
    <property type="entry name" value="HisK_dim/P_dom"/>
</dbReference>
<evidence type="ECO:0000259" key="7">
    <source>
        <dbReference type="PROSITE" id="PS50112"/>
    </source>
</evidence>
<evidence type="ECO:0000256" key="1">
    <source>
        <dbReference type="ARBA" id="ARBA00000085"/>
    </source>
</evidence>
<keyword evidence="9" id="KW-1185">Reference proteome</keyword>
<dbReference type="InterPro" id="IPR000014">
    <property type="entry name" value="PAS"/>
</dbReference>
<dbReference type="Pfam" id="PF08447">
    <property type="entry name" value="PAS_3"/>
    <property type="match status" value="1"/>
</dbReference>
<dbReference type="SUPFAM" id="SSF47384">
    <property type="entry name" value="Homodimeric domain of signal transducing histidine kinase"/>
    <property type="match status" value="1"/>
</dbReference>
<dbReference type="InterPro" id="IPR036097">
    <property type="entry name" value="HisK_dim/P_sf"/>
</dbReference>
<dbReference type="SMART" id="SM00387">
    <property type="entry name" value="HATPase_c"/>
    <property type="match status" value="1"/>
</dbReference>
<organism evidence="8 9">
    <name type="scientific">Flagellimonas abyssi</name>
    <dbReference type="NCBI Taxonomy" id="2864871"/>
    <lineage>
        <taxon>Bacteria</taxon>
        <taxon>Pseudomonadati</taxon>
        <taxon>Bacteroidota</taxon>
        <taxon>Flavobacteriia</taxon>
        <taxon>Flavobacteriales</taxon>
        <taxon>Flavobacteriaceae</taxon>
        <taxon>Flagellimonas</taxon>
    </lineage>
</organism>
<dbReference type="Gene3D" id="3.30.450.20">
    <property type="entry name" value="PAS domain"/>
    <property type="match status" value="1"/>
</dbReference>
<dbReference type="RefSeq" id="WP_220113913.1">
    <property type="nucleotide sequence ID" value="NZ_JAHZSV010000014.1"/>
</dbReference>
<dbReference type="InterPro" id="IPR004358">
    <property type="entry name" value="Sig_transdc_His_kin-like_C"/>
</dbReference>
<dbReference type="InterPro" id="IPR035965">
    <property type="entry name" value="PAS-like_dom_sf"/>
</dbReference>
<dbReference type="PROSITE" id="PS50112">
    <property type="entry name" value="PAS"/>
    <property type="match status" value="1"/>
</dbReference>
<dbReference type="InterPro" id="IPR036890">
    <property type="entry name" value="HATPase_C_sf"/>
</dbReference>
<dbReference type="Gene3D" id="1.10.287.130">
    <property type="match status" value="1"/>
</dbReference>
<dbReference type="Pfam" id="PF02518">
    <property type="entry name" value="HATPase_c"/>
    <property type="match status" value="1"/>
</dbReference>
<feature type="domain" description="Histidine kinase" evidence="6">
    <location>
        <begin position="148"/>
        <end position="362"/>
    </location>
</feature>
<dbReference type="PROSITE" id="PS50109">
    <property type="entry name" value="HIS_KIN"/>
    <property type="match status" value="1"/>
</dbReference>
<evidence type="ECO:0000256" key="5">
    <source>
        <dbReference type="ARBA" id="ARBA00022777"/>
    </source>
</evidence>
<dbReference type="InterPro" id="IPR005467">
    <property type="entry name" value="His_kinase_dom"/>
</dbReference>
<sequence length="367" mass="41214">MINPFKIGLTETLAPFFNQSFDCLCIANFEGYFVDINPGFVSLLGYSKEELMSKKISEFIYAEDREPTAQKRQKLLENVPLVNFENRYVSKSGKLVWLHWTSVPLSEQGLVYAIAKDITYTKELQKERLSHLKNLSIANKELKQLNYTTAHDLRSPINNLISLVNLIDLDKVIDSETQEILAMIKVSTISLIDTMNSQIDAFKEIDTTQRQLSKTNLTVVINKVQHSIGSLIKQSDTQFHIDLSALPVVWFNPQALESIFLNLITNSIKYSKSGVPPIITLHSALEDGKHILRYNDNGIGFDLSKTGDQLFKLNQGHHGGSNSKGVGLYLVYQKVTDYGGSIEVDSEVNQGTTFTITFSEDPNSSIL</sequence>
<dbReference type="NCBIfam" id="TIGR00229">
    <property type="entry name" value="sensory_box"/>
    <property type="match status" value="1"/>
</dbReference>
<feature type="domain" description="PAS" evidence="7">
    <location>
        <begin position="26"/>
        <end position="79"/>
    </location>
</feature>
<dbReference type="Gene3D" id="3.30.565.10">
    <property type="entry name" value="Histidine kinase-like ATPase, C-terminal domain"/>
    <property type="match status" value="1"/>
</dbReference>
<dbReference type="SUPFAM" id="SSF55874">
    <property type="entry name" value="ATPase domain of HSP90 chaperone/DNA topoisomerase II/histidine kinase"/>
    <property type="match status" value="1"/>
</dbReference>
<proteinExistence type="predicted"/>
<dbReference type="PANTHER" id="PTHR43304:SF1">
    <property type="entry name" value="PAC DOMAIN-CONTAINING PROTEIN"/>
    <property type="match status" value="1"/>
</dbReference>
<dbReference type="CDD" id="cd00130">
    <property type="entry name" value="PAS"/>
    <property type="match status" value="1"/>
</dbReference>
<evidence type="ECO:0000256" key="3">
    <source>
        <dbReference type="ARBA" id="ARBA00022553"/>
    </source>
</evidence>
<keyword evidence="5 8" id="KW-0418">Kinase</keyword>
<evidence type="ECO:0000256" key="4">
    <source>
        <dbReference type="ARBA" id="ARBA00022679"/>
    </source>
</evidence>
<evidence type="ECO:0000256" key="2">
    <source>
        <dbReference type="ARBA" id="ARBA00012438"/>
    </source>
</evidence>
<dbReference type="InterPro" id="IPR003594">
    <property type="entry name" value="HATPase_dom"/>
</dbReference>
<keyword evidence="3" id="KW-0597">Phosphoprotein</keyword>
<gene>
    <name evidence="8" type="ORF">K1F36_11290</name>
</gene>
<dbReference type="EMBL" id="JAHZSV010000014">
    <property type="protein sequence ID" value="MBW8200416.1"/>
    <property type="molecule type" value="Genomic_DNA"/>
</dbReference>
<comment type="catalytic activity">
    <reaction evidence="1">
        <text>ATP + protein L-histidine = ADP + protein N-phospho-L-histidine.</text>
        <dbReference type="EC" id="2.7.13.3"/>
    </reaction>
</comment>
<dbReference type="SUPFAM" id="SSF55785">
    <property type="entry name" value="PYP-like sensor domain (PAS domain)"/>
    <property type="match status" value="1"/>
</dbReference>
<evidence type="ECO:0000259" key="6">
    <source>
        <dbReference type="PROSITE" id="PS50109"/>
    </source>
</evidence>
<name>A0ABS7ESK4_9FLAO</name>
<keyword evidence="4" id="KW-0808">Transferase</keyword>
<dbReference type="SMART" id="SM00091">
    <property type="entry name" value="PAS"/>
    <property type="match status" value="1"/>
</dbReference>
<reference evidence="8 9" key="1">
    <citation type="submission" date="2021-08" db="EMBL/GenBank/DDBJ databases">
        <title>Muricauda profundi sp. nov., a marine bacterium isolated from deep seawater of the Mariana Trench.</title>
        <authorList>
            <person name="Wei Y."/>
        </authorList>
    </citation>
    <scope>NUCLEOTIDE SEQUENCE [LARGE SCALE GENOMIC DNA]</scope>
    <source>
        <strain evidence="8 9">W52</strain>
    </source>
</reference>
<evidence type="ECO:0000313" key="9">
    <source>
        <dbReference type="Proteomes" id="UP001196136"/>
    </source>
</evidence>
<dbReference type="InterPro" id="IPR052162">
    <property type="entry name" value="Sensor_kinase/Photoreceptor"/>
</dbReference>
<dbReference type="GO" id="GO:0016301">
    <property type="term" value="F:kinase activity"/>
    <property type="evidence" value="ECO:0007669"/>
    <property type="project" value="UniProtKB-KW"/>
</dbReference>
<accession>A0ABS7ESK4</accession>